<dbReference type="STRING" id="400727.A0A2T7PJ01"/>
<dbReference type="Pfam" id="PF12796">
    <property type="entry name" value="Ank_2"/>
    <property type="match status" value="1"/>
</dbReference>
<dbReference type="PANTHER" id="PTHR24198:SF165">
    <property type="entry name" value="ANKYRIN REPEAT-CONTAINING PROTEIN-RELATED"/>
    <property type="match status" value="1"/>
</dbReference>
<evidence type="ECO:0000256" key="3">
    <source>
        <dbReference type="PROSITE-ProRule" id="PRU00023"/>
    </source>
</evidence>
<dbReference type="OrthoDB" id="4772757at2759"/>
<protein>
    <submittedName>
        <fullName evidence="4">Uncharacterized protein</fullName>
    </submittedName>
</protein>
<reference evidence="4 5" key="1">
    <citation type="submission" date="2018-04" db="EMBL/GenBank/DDBJ databases">
        <title>The genome of golden apple snail Pomacea canaliculata provides insight into stress tolerance and invasive adaptation.</title>
        <authorList>
            <person name="Liu C."/>
            <person name="Liu B."/>
            <person name="Ren Y."/>
            <person name="Zhang Y."/>
            <person name="Wang H."/>
            <person name="Li S."/>
            <person name="Jiang F."/>
            <person name="Yin L."/>
            <person name="Zhang G."/>
            <person name="Qian W."/>
            <person name="Fan W."/>
        </authorList>
    </citation>
    <scope>NUCLEOTIDE SEQUENCE [LARGE SCALE GENOMIC DNA]</scope>
    <source>
        <strain evidence="4">SZHN2017</strain>
        <tissue evidence="4">Muscle</tissue>
    </source>
</reference>
<dbReference type="PROSITE" id="PS50297">
    <property type="entry name" value="ANK_REP_REGION"/>
    <property type="match status" value="2"/>
</dbReference>
<dbReference type="PANTHER" id="PTHR24198">
    <property type="entry name" value="ANKYRIN REPEAT AND PROTEIN KINASE DOMAIN-CONTAINING PROTEIN"/>
    <property type="match status" value="1"/>
</dbReference>
<dbReference type="Proteomes" id="UP000245119">
    <property type="component" value="Linkage Group LG3"/>
</dbReference>
<dbReference type="AlphaFoldDB" id="A0A2T7PJ01"/>
<evidence type="ECO:0000313" key="4">
    <source>
        <dbReference type="EMBL" id="PVD33399.1"/>
    </source>
</evidence>
<dbReference type="PROSITE" id="PS50088">
    <property type="entry name" value="ANK_REPEAT"/>
    <property type="match status" value="2"/>
</dbReference>
<dbReference type="Gene3D" id="1.25.40.20">
    <property type="entry name" value="Ankyrin repeat-containing domain"/>
    <property type="match status" value="2"/>
</dbReference>
<dbReference type="SUPFAM" id="SSF48403">
    <property type="entry name" value="Ankyrin repeat"/>
    <property type="match status" value="2"/>
</dbReference>
<evidence type="ECO:0000256" key="1">
    <source>
        <dbReference type="ARBA" id="ARBA00022737"/>
    </source>
</evidence>
<gene>
    <name evidence="4" type="ORF">C0Q70_04655</name>
</gene>
<feature type="repeat" description="ANK" evidence="3">
    <location>
        <begin position="245"/>
        <end position="277"/>
    </location>
</feature>
<dbReference type="InterPro" id="IPR036770">
    <property type="entry name" value="Ankyrin_rpt-contain_sf"/>
</dbReference>
<keyword evidence="1" id="KW-0677">Repeat</keyword>
<evidence type="ECO:0000256" key="2">
    <source>
        <dbReference type="ARBA" id="ARBA00023043"/>
    </source>
</evidence>
<keyword evidence="5" id="KW-1185">Reference proteome</keyword>
<dbReference type="SMART" id="SM00248">
    <property type="entry name" value="ANK"/>
    <property type="match status" value="8"/>
</dbReference>
<name>A0A2T7PJ01_POMCA</name>
<evidence type="ECO:0000313" key="5">
    <source>
        <dbReference type="Proteomes" id="UP000245119"/>
    </source>
</evidence>
<organism evidence="4 5">
    <name type="scientific">Pomacea canaliculata</name>
    <name type="common">Golden apple snail</name>
    <dbReference type="NCBI Taxonomy" id="400727"/>
    <lineage>
        <taxon>Eukaryota</taxon>
        <taxon>Metazoa</taxon>
        <taxon>Spiralia</taxon>
        <taxon>Lophotrochozoa</taxon>
        <taxon>Mollusca</taxon>
        <taxon>Gastropoda</taxon>
        <taxon>Caenogastropoda</taxon>
        <taxon>Architaenioglossa</taxon>
        <taxon>Ampullarioidea</taxon>
        <taxon>Ampullariidae</taxon>
        <taxon>Pomacea</taxon>
    </lineage>
</organism>
<dbReference type="EMBL" id="PZQS01000003">
    <property type="protein sequence ID" value="PVD33399.1"/>
    <property type="molecule type" value="Genomic_DNA"/>
</dbReference>
<accession>A0A2T7PJ01</accession>
<dbReference type="InterPro" id="IPR002110">
    <property type="entry name" value="Ankyrin_rpt"/>
</dbReference>
<keyword evidence="2 3" id="KW-0040">ANK repeat</keyword>
<comment type="caution">
    <text evidence="4">The sequence shown here is derived from an EMBL/GenBank/DDBJ whole genome shotgun (WGS) entry which is preliminary data.</text>
</comment>
<proteinExistence type="predicted"/>
<feature type="repeat" description="ANK" evidence="3">
    <location>
        <begin position="53"/>
        <end position="85"/>
    </location>
</feature>
<sequence>MVKRLVERGANINEPDSEGFYVLHRLVQDSDKNDEILELLVGKGANLNYKCPNIGTALHIALKGQRWSLAKKLVQLGADVNELDFEGLSVLHIIAAQKSVYYESRGRTSLIHLLITKGADSNGIEHVDEPDTEGFTILHRLAGRSYICVRYISFLRFLLDKGARCDTLCPSGDSAIHLAVQHNNWCILEELLRDKIETQSVPLASSKKVCQVVDKRVGLKRTRSSKIIRKECGRAPFNINTKDSQGNTVLHLSAKATNWDQVHTLLTCGADATLTDDEGLTVLYRLATADDALLAKGADINSRDENGRTILFQSWRNMRAHANFFASYALLRALLDRGASPLIADCNGISILRDVLDLDGCLATKYVQFFIERGISTYQPALTETFSIPSQSGSIHVSTRSPTQRAFEKKFVKAFEMLVESGASSNRELFELSTRYQVELSSRDKTGAETQMLDIVNHAASQPRSLKSLCRLTVSHALGCDRRRMDRVKSLHFLLHFRIMSYSLTYFLLNYHLQQTKLKICTSRGQNLVFRVSHLRTPHGLLSMISEVTITYPPVTATVMIQTTI</sequence>